<dbReference type="FunFam" id="3.10.20.550:FF:000001">
    <property type="entry name" value="Histone deacetylase complex subunit SAP18"/>
    <property type="match status" value="1"/>
</dbReference>
<evidence type="ECO:0000256" key="6">
    <source>
        <dbReference type="PIRNR" id="PIRNR037637"/>
    </source>
</evidence>
<evidence type="ECO:0000313" key="8">
    <source>
        <dbReference type="EMBL" id="CAG4635174.1"/>
    </source>
</evidence>
<evidence type="ECO:0000256" key="2">
    <source>
        <dbReference type="ARBA" id="ARBA00017426"/>
    </source>
</evidence>
<keyword evidence="5 6" id="KW-0804">Transcription</keyword>
<gene>
    <name evidence="8" type="primary">EOG090X0HU3</name>
</gene>
<dbReference type="PANTHER" id="PTHR13082">
    <property type="entry name" value="SAP18"/>
    <property type="match status" value="1"/>
</dbReference>
<accession>A0A9N6ZF30</accession>
<dbReference type="Gene3D" id="3.10.20.550">
    <property type="entry name" value="ASAP complex, SAP18 subunit"/>
    <property type="match status" value="1"/>
</dbReference>
<evidence type="ECO:0000256" key="4">
    <source>
        <dbReference type="ARBA" id="ARBA00023015"/>
    </source>
</evidence>
<keyword evidence="4 6" id="KW-0805">Transcription regulation</keyword>
<comment type="similarity">
    <text evidence="1 6">Belongs to the SAP18 family.</text>
</comment>
<feature type="compositionally biased region" description="Basic and acidic residues" evidence="7">
    <location>
        <begin position="10"/>
        <end position="25"/>
    </location>
</feature>
<organism evidence="8">
    <name type="scientific">Alona affinis</name>
    <dbReference type="NCBI Taxonomy" id="381656"/>
    <lineage>
        <taxon>Eukaryota</taxon>
        <taxon>Metazoa</taxon>
        <taxon>Ecdysozoa</taxon>
        <taxon>Arthropoda</taxon>
        <taxon>Crustacea</taxon>
        <taxon>Branchiopoda</taxon>
        <taxon>Diplostraca</taxon>
        <taxon>Cladocera</taxon>
        <taxon>Anomopoda</taxon>
        <taxon>Chydoridae</taxon>
        <taxon>Alona</taxon>
    </lineage>
</organism>
<comment type="function">
    <text evidence="6">Involved in the tethering of the SIN3 complex to core histone proteins.</text>
</comment>
<dbReference type="InterPro" id="IPR042534">
    <property type="entry name" value="SAP18_sf"/>
</dbReference>
<reference evidence="8" key="1">
    <citation type="submission" date="2021-04" db="EMBL/GenBank/DDBJ databases">
        <authorList>
            <person name="Cornetti L."/>
        </authorList>
    </citation>
    <scope>NUCLEOTIDE SEQUENCE</scope>
</reference>
<protein>
    <recommendedName>
        <fullName evidence="2 6">Histone deacetylase complex subunit SAP18</fullName>
    </recommendedName>
</protein>
<keyword evidence="3 6" id="KW-0678">Repressor</keyword>
<dbReference type="EMBL" id="OC978519">
    <property type="protein sequence ID" value="CAG4635174.1"/>
    <property type="molecule type" value="Genomic_DNA"/>
</dbReference>
<evidence type="ECO:0000256" key="1">
    <source>
        <dbReference type="ARBA" id="ARBA00009143"/>
    </source>
</evidence>
<proteinExistence type="inferred from homology"/>
<dbReference type="InterPro" id="IPR010516">
    <property type="entry name" value="SAP18"/>
</dbReference>
<evidence type="ECO:0000256" key="5">
    <source>
        <dbReference type="ARBA" id="ARBA00023163"/>
    </source>
</evidence>
<dbReference type="GO" id="GO:0005634">
    <property type="term" value="C:nucleus"/>
    <property type="evidence" value="ECO:0007669"/>
    <property type="project" value="TreeGrafter"/>
</dbReference>
<dbReference type="PIRSF" id="PIRSF037637">
    <property type="entry name" value="HDAC_SAP18"/>
    <property type="match status" value="1"/>
</dbReference>
<evidence type="ECO:0000256" key="7">
    <source>
        <dbReference type="SAM" id="MobiDB-lite"/>
    </source>
</evidence>
<feature type="region of interest" description="Disordered" evidence="7">
    <location>
        <begin position="1"/>
        <end position="25"/>
    </location>
</feature>
<dbReference type="PANTHER" id="PTHR13082:SF0">
    <property type="entry name" value="HISTONE DEACETYLASE COMPLEX SUBUNIT SAP18"/>
    <property type="match status" value="1"/>
</dbReference>
<evidence type="ECO:0000256" key="3">
    <source>
        <dbReference type="ARBA" id="ARBA00022491"/>
    </source>
</evidence>
<dbReference type="AlphaFoldDB" id="A0A9N6ZF30"/>
<sequence>MASGNVESAVRVEENKSRDNEKPIDREKTCPMLLRVFCSVGRHNSLSDYGRGNVPASELQIYTWMDATLAELTSLVKEVNFEARRRGTRFSFAQIYPDQRTSNYTRRELGTTVSGERGPEDQKSLKQLRFTIGDYIDIAITPPNRNMNNNSNRRFRPY</sequence>
<dbReference type="InterPro" id="IPR017250">
    <property type="entry name" value="Hist_deAcase_cplx_SAP18"/>
</dbReference>
<dbReference type="Pfam" id="PF06487">
    <property type="entry name" value="SAP18"/>
    <property type="match status" value="1"/>
</dbReference>
<dbReference type="GO" id="GO:0003714">
    <property type="term" value="F:transcription corepressor activity"/>
    <property type="evidence" value="ECO:0007669"/>
    <property type="project" value="InterPro"/>
</dbReference>
<name>A0A9N6ZF30_9CRUS</name>